<dbReference type="OrthoDB" id="233198at2"/>
<comment type="caution">
    <text evidence="1">The sequence shown here is derived from an EMBL/GenBank/DDBJ whole genome shotgun (WGS) entry which is preliminary data.</text>
</comment>
<evidence type="ECO:0000313" key="1">
    <source>
        <dbReference type="EMBL" id="OWQ96483.1"/>
    </source>
</evidence>
<accession>A0A254MXE6</accession>
<proteinExistence type="predicted"/>
<dbReference type="SUPFAM" id="SSF51713">
    <property type="entry name" value="tRNA-guanine transglycosylase"/>
    <property type="match status" value="1"/>
</dbReference>
<dbReference type="GO" id="GO:0006400">
    <property type="term" value="P:tRNA modification"/>
    <property type="evidence" value="ECO:0007669"/>
    <property type="project" value="InterPro"/>
</dbReference>
<dbReference type="RefSeq" id="WP_088486391.1">
    <property type="nucleotide sequence ID" value="NZ_NISI01000028.1"/>
</dbReference>
<protein>
    <recommendedName>
        <fullName evidence="3">tRNA-guanine(15) transglycosylase-like domain-containing protein</fullName>
    </recommendedName>
</protein>
<dbReference type="AlphaFoldDB" id="A0A254MXE6"/>
<dbReference type="InterPro" id="IPR053537">
    <property type="entry name" value="DNA-guanine_TGase"/>
</dbReference>
<dbReference type="Gene3D" id="3.20.20.105">
    <property type="entry name" value="Queuine tRNA-ribosyltransferase-like"/>
    <property type="match status" value="1"/>
</dbReference>
<evidence type="ECO:0008006" key="3">
    <source>
        <dbReference type="Google" id="ProtNLM"/>
    </source>
</evidence>
<dbReference type="Proteomes" id="UP000197446">
    <property type="component" value="Unassembled WGS sequence"/>
</dbReference>
<evidence type="ECO:0000313" key="2">
    <source>
        <dbReference type="Proteomes" id="UP000197446"/>
    </source>
</evidence>
<dbReference type="EMBL" id="NISI01000028">
    <property type="protein sequence ID" value="OWQ96483.1"/>
    <property type="molecule type" value="Genomic_DNA"/>
</dbReference>
<sequence>MKFLYSDTQDYVDPDYDFLNDRSAPGRERYWDDLYAHELMTPAPYDGLLLSMSAIRQAVGVASSKVRYSTSEEQRLLRIGARKFLRYEGPQYKDSMLMGDCGAFAYVEHERPAYSPSEVVEFYLDAGFTHGVSPDHIIFDCDTDNPPASAVDANVIERYSITQKNAEEFLRLVQLEGNEFEPMGAVQGWSPQSMAQAAKSLEKMGYRYLAIGGLVPLKVDVIHQVLYAVRAAIKPSTSIHLLGFAKADHIHEFVQHDITSFDSTSPLIRAFKDAKRNYYVESPHGGLDYYAAIRIPQAIENARLVQGIKRGIFSAEDLQRREQLALKTLRAYDKNQAREEDALDAVLDYQRFLTLGDDKITDDDRARELAKSRVQIARTLRDQPWKRCRCDVCSSVGVEVIIFRASNRNKRRGFHNLGVYHQHVQRTLSNAK</sequence>
<keyword evidence="2" id="KW-1185">Reference proteome</keyword>
<gene>
    <name evidence="1" type="ORF">CDO81_27105</name>
</gene>
<reference evidence="1 2" key="1">
    <citation type="journal article" date="2007" name="Int. J. Syst. Evol. Microbiol.">
        <title>Description of Pelomonas aquatica sp. nov. and Pelomonas puraquae sp. nov., isolated from industrial and haemodialysis water.</title>
        <authorList>
            <person name="Gomila M."/>
            <person name="Bowien B."/>
            <person name="Falsen E."/>
            <person name="Moore E.R."/>
            <person name="Lalucat J."/>
        </authorList>
    </citation>
    <scope>NUCLEOTIDE SEQUENCE [LARGE SCALE GENOMIC DNA]</scope>
    <source>
        <strain evidence="1 2">CCUG 52769</strain>
    </source>
</reference>
<organism evidence="1 2">
    <name type="scientific">Roseateles puraquae</name>
    <dbReference type="NCBI Taxonomy" id="431059"/>
    <lineage>
        <taxon>Bacteria</taxon>
        <taxon>Pseudomonadati</taxon>
        <taxon>Pseudomonadota</taxon>
        <taxon>Betaproteobacteria</taxon>
        <taxon>Burkholderiales</taxon>
        <taxon>Sphaerotilaceae</taxon>
        <taxon>Roseateles</taxon>
    </lineage>
</organism>
<dbReference type="InterPro" id="IPR036511">
    <property type="entry name" value="TGT-like_sf"/>
</dbReference>
<name>A0A254MXE6_9BURK</name>
<dbReference type="NCBIfam" id="NF041059">
    <property type="entry name" value="DpdA"/>
    <property type="match status" value="1"/>
</dbReference>